<organism evidence="1 2">
    <name type="scientific">Melastoma candidum</name>
    <dbReference type="NCBI Taxonomy" id="119954"/>
    <lineage>
        <taxon>Eukaryota</taxon>
        <taxon>Viridiplantae</taxon>
        <taxon>Streptophyta</taxon>
        <taxon>Embryophyta</taxon>
        <taxon>Tracheophyta</taxon>
        <taxon>Spermatophyta</taxon>
        <taxon>Magnoliopsida</taxon>
        <taxon>eudicotyledons</taxon>
        <taxon>Gunneridae</taxon>
        <taxon>Pentapetalae</taxon>
        <taxon>rosids</taxon>
        <taxon>malvids</taxon>
        <taxon>Myrtales</taxon>
        <taxon>Melastomataceae</taxon>
        <taxon>Melastomatoideae</taxon>
        <taxon>Melastomateae</taxon>
        <taxon>Melastoma</taxon>
    </lineage>
</organism>
<accession>A0ACB9M6T1</accession>
<reference evidence="2" key="1">
    <citation type="journal article" date="2023" name="Front. Plant Sci.">
        <title>Chromosomal-level genome assembly of Melastoma candidum provides insights into trichome evolution.</title>
        <authorList>
            <person name="Zhong Y."/>
            <person name="Wu W."/>
            <person name="Sun C."/>
            <person name="Zou P."/>
            <person name="Liu Y."/>
            <person name="Dai S."/>
            <person name="Zhou R."/>
        </authorList>
    </citation>
    <scope>NUCLEOTIDE SEQUENCE [LARGE SCALE GENOMIC DNA]</scope>
</reference>
<evidence type="ECO:0000313" key="2">
    <source>
        <dbReference type="Proteomes" id="UP001057402"/>
    </source>
</evidence>
<gene>
    <name evidence="1" type="ORF">MLD38_032094</name>
</gene>
<dbReference type="Proteomes" id="UP001057402">
    <property type="component" value="Chromosome 10"/>
</dbReference>
<proteinExistence type="predicted"/>
<sequence length="117" mass="12592">MNYQRPDSADLSSAVEDDDNELSSFGVINTQELQGFFSGLTLDVLPIRIAQELNSYEDGNDGEISSVTSIVDGSVNSAGATVGPPPDGHGSRERSWGKNPYARSVLRRIEMKLDDGS</sequence>
<dbReference type="EMBL" id="CM042889">
    <property type="protein sequence ID" value="KAI4318380.1"/>
    <property type="molecule type" value="Genomic_DNA"/>
</dbReference>
<evidence type="ECO:0000313" key="1">
    <source>
        <dbReference type="EMBL" id="KAI4318380.1"/>
    </source>
</evidence>
<keyword evidence="2" id="KW-1185">Reference proteome</keyword>
<protein>
    <submittedName>
        <fullName evidence="1">Uncharacterized protein</fullName>
    </submittedName>
</protein>
<name>A0ACB9M6T1_9MYRT</name>
<comment type="caution">
    <text evidence="1">The sequence shown here is derived from an EMBL/GenBank/DDBJ whole genome shotgun (WGS) entry which is preliminary data.</text>
</comment>